<keyword evidence="4" id="KW-1185">Reference proteome</keyword>
<protein>
    <submittedName>
        <fullName evidence="3">VanZ family protein</fullName>
    </submittedName>
</protein>
<evidence type="ECO:0000313" key="3">
    <source>
        <dbReference type="EMBL" id="MBS4200427.1"/>
    </source>
</evidence>
<keyword evidence="1" id="KW-1133">Transmembrane helix</keyword>
<dbReference type="RefSeq" id="WP_213111011.1">
    <property type="nucleotide sequence ID" value="NZ_JAGYPJ010000001.1"/>
</dbReference>
<accession>A0A942TPD6</accession>
<proteinExistence type="predicted"/>
<evidence type="ECO:0000256" key="1">
    <source>
        <dbReference type="SAM" id="Phobius"/>
    </source>
</evidence>
<dbReference type="PANTHER" id="PTHR28008">
    <property type="entry name" value="DOMAIN PROTEIN, PUTATIVE (AFU_ORTHOLOGUE AFUA_3G10980)-RELATED"/>
    <property type="match status" value="1"/>
</dbReference>
<dbReference type="PANTHER" id="PTHR28008:SF1">
    <property type="entry name" value="DOMAIN PROTEIN, PUTATIVE (AFU_ORTHOLOGUE AFUA_3G10980)-RELATED"/>
    <property type="match status" value="1"/>
</dbReference>
<evidence type="ECO:0000313" key="4">
    <source>
        <dbReference type="Proteomes" id="UP000682713"/>
    </source>
</evidence>
<name>A0A942TPD6_9BACI</name>
<dbReference type="Pfam" id="PF04892">
    <property type="entry name" value="VanZ"/>
    <property type="match status" value="1"/>
</dbReference>
<organism evidence="3 4">
    <name type="scientific">Lederbergia citrisecunda</name>
    <dbReference type="NCBI Taxonomy" id="2833583"/>
    <lineage>
        <taxon>Bacteria</taxon>
        <taxon>Bacillati</taxon>
        <taxon>Bacillota</taxon>
        <taxon>Bacilli</taxon>
        <taxon>Bacillales</taxon>
        <taxon>Bacillaceae</taxon>
        <taxon>Lederbergia</taxon>
    </lineage>
</organism>
<feature type="transmembrane region" description="Helical" evidence="1">
    <location>
        <begin position="53"/>
        <end position="71"/>
    </location>
</feature>
<comment type="caution">
    <text evidence="3">The sequence shown here is derived from an EMBL/GenBank/DDBJ whole genome shotgun (WGS) entry which is preliminary data.</text>
</comment>
<feature type="transmembrane region" description="Helical" evidence="1">
    <location>
        <begin position="106"/>
        <end position="127"/>
    </location>
</feature>
<dbReference type="Proteomes" id="UP000682713">
    <property type="component" value="Unassembled WGS sequence"/>
</dbReference>
<evidence type="ECO:0000259" key="2">
    <source>
        <dbReference type="Pfam" id="PF04892"/>
    </source>
</evidence>
<keyword evidence="1" id="KW-0812">Transmembrane</keyword>
<keyword evidence="1" id="KW-0472">Membrane</keyword>
<feature type="domain" description="VanZ-like" evidence="2">
    <location>
        <begin position="9"/>
        <end position="126"/>
    </location>
</feature>
<reference evidence="3 4" key="1">
    <citation type="submission" date="2021-05" db="EMBL/GenBank/DDBJ databases">
        <title>Novel Bacillus species.</title>
        <authorList>
            <person name="Liu G."/>
        </authorList>
    </citation>
    <scope>NUCLEOTIDE SEQUENCE [LARGE SCALE GENOMIC DNA]</scope>
    <source>
        <strain evidence="3 4">FJAT-49732</strain>
    </source>
</reference>
<feature type="transmembrane region" description="Helical" evidence="1">
    <location>
        <begin position="80"/>
        <end position="100"/>
    </location>
</feature>
<gene>
    <name evidence="3" type="ORF">KHA93_12375</name>
</gene>
<sequence length="139" mass="15959">MNRRYFWLIGAILWCIAIFIATASPSSTGSNTQSILIKFFHFTKDEAQIWNVVFRKCVHLSAFGLLAVLFYKGLQKNRFWFAWLLTTLYAATDELHQVFIPERTGAVLDVGIDSLGAFIALIGVVLLNRKRRERRKVYG</sequence>
<dbReference type="InterPro" id="IPR006976">
    <property type="entry name" value="VanZ-like"/>
</dbReference>
<dbReference type="NCBIfam" id="NF037970">
    <property type="entry name" value="vanZ_1"/>
    <property type="match status" value="1"/>
</dbReference>
<dbReference type="AlphaFoldDB" id="A0A942TPD6"/>
<dbReference type="EMBL" id="JAGYPJ010000001">
    <property type="protein sequence ID" value="MBS4200427.1"/>
    <property type="molecule type" value="Genomic_DNA"/>
</dbReference>